<evidence type="ECO:0000256" key="3">
    <source>
        <dbReference type="PROSITE-ProRule" id="PRU00169"/>
    </source>
</evidence>
<dbReference type="SUPFAM" id="SSF52172">
    <property type="entry name" value="CheY-like"/>
    <property type="match status" value="1"/>
</dbReference>
<dbReference type="InterPro" id="IPR000792">
    <property type="entry name" value="Tscrpt_reg_LuxR_C"/>
</dbReference>
<proteinExistence type="predicted"/>
<dbReference type="Pfam" id="PF00196">
    <property type="entry name" value="GerE"/>
    <property type="match status" value="1"/>
</dbReference>
<dbReference type="GO" id="GO:0000160">
    <property type="term" value="P:phosphorelay signal transduction system"/>
    <property type="evidence" value="ECO:0007669"/>
    <property type="project" value="InterPro"/>
</dbReference>
<dbReference type="GO" id="GO:0003677">
    <property type="term" value="F:DNA binding"/>
    <property type="evidence" value="ECO:0007669"/>
    <property type="project" value="UniProtKB-KW"/>
</dbReference>
<name>A0A5C1QQ21_9SPIO</name>
<evidence type="ECO:0000256" key="4">
    <source>
        <dbReference type="SAM" id="MobiDB-lite"/>
    </source>
</evidence>
<dbReference type="InterPro" id="IPR001789">
    <property type="entry name" value="Sig_transdc_resp-reg_receiver"/>
</dbReference>
<accession>A0A5C1QQ21</accession>
<dbReference type="Gene3D" id="3.40.50.2300">
    <property type="match status" value="1"/>
</dbReference>
<dbReference type="Pfam" id="PF00072">
    <property type="entry name" value="Response_reg"/>
    <property type="match status" value="1"/>
</dbReference>
<dbReference type="PANTHER" id="PTHR43214:SF43">
    <property type="entry name" value="TWO-COMPONENT RESPONSE REGULATOR"/>
    <property type="match status" value="1"/>
</dbReference>
<dbReference type="InterPro" id="IPR011006">
    <property type="entry name" value="CheY-like_superfamily"/>
</dbReference>
<dbReference type="OrthoDB" id="9779069at2"/>
<evidence type="ECO:0000259" key="6">
    <source>
        <dbReference type="PROSITE" id="PS50110"/>
    </source>
</evidence>
<dbReference type="PANTHER" id="PTHR43214">
    <property type="entry name" value="TWO-COMPONENT RESPONSE REGULATOR"/>
    <property type="match status" value="1"/>
</dbReference>
<evidence type="ECO:0000259" key="5">
    <source>
        <dbReference type="PROSITE" id="PS50043"/>
    </source>
</evidence>
<feature type="domain" description="HTH luxR-type" evidence="5">
    <location>
        <begin position="154"/>
        <end position="218"/>
    </location>
</feature>
<dbReference type="EMBL" id="CP036150">
    <property type="protein sequence ID" value="QEN09458.1"/>
    <property type="molecule type" value="Genomic_DNA"/>
</dbReference>
<dbReference type="SMART" id="SM00421">
    <property type="entry name" value="HTH_LUXR"/>
    <property type="match status" value="1"/>
</dbReference>
<sequence length="231" mass="26282">MIRVLLVDDQVLFAETLQTVISMKADDIDVVDIAYNGKDAILAAKRLIPDIILMDVRMPVMDGVQAACEIHQILPDIRIMMLTTFDDDAYVHRALEGGAVGYLLKNMPSGELINSIRAVNNGTLQISPSVASQLVTNQRPDNQSQEDEQKRDDSEYSIDTLSRREREILYLMSRGYDNPHIAEKLFIADQTVKNHISHIYNKLDVHDRMSVMKAARNSELKEYCRYLLDDE</sequence>
<keyword evidence="2" id="KW-0238">DNA-binding</keyword>
<dbReference type="Proteomes" id="UP000324209">
    <property type="component" value="Chromosome"/>
</dbReference>
<dbReference type="GO" id="GO:0006355">
    <property type="term" value="P:regulation of DNA-templated transcription"/>
    <property type="evidence" value="ECO:0007669"/>
    <property type="project" value="InterPro"/>
</dbReference>
<dbReference type="CDD" id="cd06170">
    <property type="entry name" value="LuxR_C_like"/>
    <property type="match status" value="1"/>
</dbReference>
<keyword evidence="8" id="KW-1185">Reference proteome</keyword>
<organism evidence="7 8">
    <name type="scientific">Oceanispirochaeta crateris</name>
    <dbReference type="NCBI Taxonomy" id="2518645"/>
    <lineage>
        <taxon>Bacteria</taxon>
        <taxon>Pseudomonadati</taxon>
        <taxon>Spirochaetota</taxon>
        <taxon>Spirochaetia</taxon>
        <taxon>Spirochaetales</taxon>
        <taxon>Spirochaetaceae</taxon>
        <taxon>Oceanispirochaeta</taxon>
    </lineage>
</organism>
<dbReference type="CDD" id="cd17535">
    <property type="entry name" value="REC_NarL-like"/>
    <property type="match status" value="1"/>
</dbReference>
<evidence type="ECO:0000313" key="7">
    <source>
        <dbReference type="EMBL" id="QEN09458.1"/>
    </source>
</evidence>
<dbReference type="InterPro" id="IPR039420">
    <property type="entry name" value="WalR-like"/>
</dbReference>
<dbReference type="RefSeq" id="WP_149487533.1">
    <property type="nucleotide sequence ID" value="NZ_CP036150.1"/>
</dbReference>
<dbReference type="InterPro" id="IPR058245">
    <property type="entry name" value="NreC/VraR/RcsB-like_REC"/>
</dbReference>
<feature type="region of interest" description="Disordered" evidence="4">
    <location>
        <begin position="136"/>
        <end position="155"/>
    </location>
</feature>
<dbReference type="KEGG" id="ock:EXM22_16260"/>
<dbReference type="PROSITE" id="PS50110">
    <property type="entry name" value="RESPONSE_REGULATORY"/>
    <property type="match status" value="1"/>
</dbReference>
<dbReference type="SMART" id="SM00448">
    <property type="entry name" value="REC"/>
    <property type="match status" value="1"/>
</dbReference>
<dbReference type="PROSITE" id="PS50043">
    <property type="entry name" value="HTH_LUXR_2"/>
    <property type="match status" value="1"/>
</dbReference>
<reference evidence="7 8" key="1">
    <citation type="submission" date="2019-02" db="EMBL/GenBank/DDBJ databases">
        <title>Complete Genome Sequence and Methylome Analysis of free living Spirochaetas.</title>
        <authorList>
            <person name="Fomenkov A."/>
            <person name="Dubinina G."/>
            <person name="Leshcheva N."/>
            <person name="Mikheeva N."/>
            <person name="Grabovich M."/>
            <person name="Vincze T."/>
            <person name="Roberts R.J."/>
        </authorList>
    </citation>
    <scope>NUCLEOTIDE SEQUENCE [LARGE SCALE GENOMIC DNA]</scope>
    <source>
        <strain evidence="7 8">K2</strain>
    </source>
</reference>
<dbReference type="PROSITE" id="PS00622">
    <property type="entry name" value="HTH_LUXR_1"/>
    <property type="match status" value="1"/>
</dbReference>
<evidence type="ECO:0000256" key="1">
    <source>
        <dbReference type="ARBA" id="ARBA00022553"/>
    </source>
</evidence>
<dbReference type="AlphaFoldDB" id="A0A5C1QQ21"/>
<evidence type="ECO:0000313" key="8">
    <source>
        <dbReference type="Proteomes" id="UP000324209"/>
    </source>
</evidence>
<protein>
    <submittedName>
        <fullName evidence="7">Response regulator transcription factor</fullName>
    </submittedName>
</protein>
<feature type="domain" description="Response regulatory" evidence="6">
    <location>
        <begin position="3"/>
        <end position="120"/>
    </location>
</feature>
<keyword evidence="1 3" id="KW-0597">Phosphoprotein</keyword>
<feature type="modified residue" description="4-aspartylphosphate" evidence="3">
    <location>
        <position position="55"/>
    </location>
</feature>
<dbReference type="PRINTS" id="PR00038">
    <property type="entry name" value="HTHLUXR"/>
</dbReference>
<gene>
    <name evidence="7" type="ORF">EXM22_16260</name>
</gene>
<evidence type="ECO:0000256" key="2">
    <source>
        <dbReference type="ARBA" id="ARBA00023125"/>
    </source>
</evidence>